<dbReference type="GO" id="GO:0051287">
    <property type="term" value="F:NAD binding"/>
    <property type="evidence" value="ECO:0007669"/>
    <property type="project" value="InterPro"/>
</dbReference>
<protein>
    <recommendedName>
        <fullName evidence="3">Histidinol dehydrogenase</fullName>
    </recommendedName>
</protein>
<comment type="caution">
    <text evidence="2">The sequence shown here is derived from an EMBL/GenBank/DDBJ whole genome shotgun (WGS) entry which is preliminary data.</text>
</comment>
<reference evidence="2" key="1">
    <citation type="journal article" date="2014" name="Front. Microbiol.">
        <title>High frequency of phylogenetically diverse reductive dehalogenase-homologous genes in deep subseafloor sedimentary metagenomes.</title>
        <authorList>
            <person name="Kawai M."/>
            <person name="Futagami T."/>
            <person name="Toyoda A."/>
            <person name="Takaki Y."/>
            <person name="Nishi S."/>
            <person name="Hori S."/>
            <person name="Arai W."/>
            <person name="Tsubouchi T."/>
            <person name="Morono Y."/>
            <person name="Uchiyama I."/>
            <person name="Ito T."/>
            <person name="Fujiyama A."/>
            <person name="Inagaki F."/>
            <person name="Takami H."/>
        </authorList>
    </citation>
    <scope>NUCLEOTIDE SEQUENCE</scope>
    <source>
        <strain evidence="2">Expedition CK06-06</strain>
    </source>
</reference>
<dbReference type="InterPro" id="IPR016161">
    <property type="entry name" value="Ald_DH/histidinol_DH"/>
</dbReference>
<dbReference type="PANTHER" id="PTHR21256:SF2">
    <property type="entry name" value="HISTIDINE BIOSYNTHESIS TRIFUNCTIONAL PROTEIN"/>
    <property type="match status" value="1"/>
</dbReference>
<feature type="non-terminal residue" evidence="2">
    <location>
        <position position="172"/>
    </location>
</feature>
<dbReference type="Gene3D" id="3.40.50.1980">
    <property type="entry name" value="Nitrogenase molybdenum iron protein domain"/>
    <property type="match status" value="1"/>
</dbReference>
<dbReference type="AlphaFoldDB" id="X1I0A1"/>
<organism evidence="2">
    <name type="scientific">marine sediment metagenome</name>
    <dbReference type="NCBI Taxonomy" id="412755"/>
    <lineage>
        <taxon>unclassified sequences</taxon>
        <taxon>metagenomes</taxon>
        <taxon>ecological metagenomes</taxon>
    </lineage>
</organism>
<sequence>MTNQLDQILISYKQPDFQKRLFDFFFSKAGLSHFGLGELHIENRRKVAEILDKVVKNKDKAMAEYTEKFDGVKLTPEQFLVPQDDLVRAHKEIDKDLLKSIRQAIKNVRKYQEEIFIGNKKHPGIKYTSIKRVGICVPGASAPLPSTVIMTAVPAQVAGVKEIVVVSPPRYN</sequence>
<keyword evidence="1" id="KW-0560">Oxidoreductase</keyword>
<evidence type="ECO:0000313" key="2">
    <source>
        <dbReference type="EMBL" id="GAH75137.1"/>
    </source>
</evidence>
<proteinExistence type="predicted"/>
<dbReference type="PRINTS" id="PR00083">
    <property type="entry name" value="HOLDHDRGNASE"/>
</dbReference>
<dbReference type="Pfam" id="PF00815">
    <property type="entry name" value="Histidinol_dh"/>
    <property type="match status" value="1"/>
</dbReference>
<dbReference type="GO" id="GO:0046872">
    <property type="term" value="F:metal ion binding"/>
    <property type="evidence" value="ECO:0007669"/>
    <property type="project" value="InterPro"/>
</dbReference>
<gene>
    <name evidence="2" type="ORF">S03H2_49838</name>
</gene>
<dbReference type="GO" id="GO:0005829">
    <property type="term" value="C:cytosol"/>
    <property type="evidence" value="ECO:0007669"/>
    <property type="project" value="TreeGrafter"/>
</dbReference>
<dbReference type="EMBL" id="BARU01031516">
    <property type="protein sequence ID" value="GAH75137.1"/>
    <property type="molecule type" value="Genomic_DNA"/>
</dbReference>
<dbReference type="GO" id="GO:0004399">
    <property type="term" value="F:histidinol dehydrogenase activity"/>
    <property type="evidence" value="ECO:0007669"/>
    <property type="project" value="TreeGrafter"/>
</dbReference>
<dbReference type="SUPFAM" id="SSF53720">
    <property type="entry name" value="ALDH-like"/>
    <property type="match status" value="1"/>
</dbReference>
<accession>X1I0A1</accession>
<evidence type="ECO:0000256" key="1">
    <source>
        <dbReference type="ARBA" id="ARBA00023002"/>
    </source>
</evidence>
<dbReference type="InterPro" id="IPR012131">
    <property type="entry name" value="Hstdl_DH"/>
</dbReference>
<dbReference type="PANTHER" id="PTHR21256">
    <property type="entry name" value="HISTIDINOL DEHYDROGENASE HDH"/>
    <property type="match status" value="1"/>
</dbReference>
<evidence type="ECO:0008006" key="3">
    <source>
        <dbReference type="Google" id="ProtNLM"/>
    </source>
</evidence>
<dbReference type="GO" id="GO:0000105">
    <property type="term" value="P:L-histidine biosynthetic process"/>
    <property type="evidence" value="ECO:0007669"/>
    <property type="project" value="TreeGrafter"/>
</dbReference>
<name>X1I0A1_9ZZZZ</name>